<reference evidence="3" key="1">
    <citation type="journal article" date="2013" name="Genome Biol.">
        <title>Reference genomes and transcriptomes of Nicotiana sylvestris and Nicotiana tomentosiformis.</title>
        <authorList>
            <person name="Sierro N."/>
            <person name="Battey J.N."/>
            <person name="Ouadi S."/>
            <person name="Bovet L."/>
            <person name="Goepfert S."/>
            <person name="Bakaher N."/>
            <person name="Peitsch M.C."/>
            <person name="Ivanov N.V."/>
        </authorList>
    </citation>
    <scope>NUCLEOTIDE SEQUENCE [LARGE SCALE GENOMIC DNA]</scope>
</reference>
<dbReference type="Proteomes" id="UP000189701">
    <property type="component" value="Unplaced"/>
</dbReference>
<accession>A0A1U7V297</accession>
<evidence type="ECO:0000313" key="4">
    <source>
        <dbReference type="RefSeq" id="XP_009762362.1"/>
    </source>
</evidence>
<dbReference type="InterPro" id="IPR041577">
    <property type="entry name" value="RT_RNaseH_2"/>
</dbReference>
<dbReference type="PANTHER" id="PTHR48475:SF2">
    <property type="entry name" value="RIBONUCLEASE H"/>
    <property type="match status" value="1"/>
</dbReference>
<dbReference type="Gene3D" id="3.10.10.10">
    <property type="entry name" value="HIV Type 1 Reverse Transcriptase, subunit A, domain 1"/>
    <property type="match status" value="1"/>
</dbReference>
<proteinExistence type="predicted"/>
<dbReference type="GO" id="GO:0003676">
    <property type="term" value="F:nucleic acid binding"/>
    <property type="evidence" value="ECO:0007669"/>
    <property type="project" value="InterPro"/>
</dbReference>
<dbReference type="eggNOG" id="KOG0017">
    <property type="taxonomic scope" value="Eukaryota"/>
</dbReference>
<dbReference type="STRING" id="4096.A0A1U7V297"/>
<feature type="region of interest" description="Disordered" evidence="1">
    <location>
        <begin position="1"/>
        <end position="24"/>
    </location>
</feature>
<organism evidence="3 4">
    <name type="scientific">Nicotiana sylvestris</name>
    <name type="common">Wood tobacco</name>
    <name type="synonym">South American tobacco</name>
    <dbReference type="NCBI Taxonomy" id="4096"/>
    <lineage>
        <taxon>Eukaryota</taxon>
        <taxon>Viridiplantae</taxon>
        <taxon>Streptophyta</taxon>
        <taxon>Embryophyta</taxon>
        <taxon>Tracheophyta</taxon>
        <taxon>Spermatophyta</taxon>
        <taxon>Magnoliopsida</taxon>
        <taxon>eudicotyledons</taxon>
        <taxon>Gunneridae</taxon>
        <taxon>Pentapetalae</taxon>
        <taxon>asterids</taxon>
        <taxon>lamiids</taxon>
        <taxon>Solanales</taxon>
        <taxon>Solanaceae</taxon>
        <taxon>Nicotianoideae</taxon>
        <taxon>Nicotianeae</taxon>
        <taxon>Nicotiana</taxon>
    </lineage>
</organism>
<dbReference type="Gene3D" id="3.30.420.10">
    <property type="entry name" value="Ribonuclease H-like superfamily/Ribonuclease H"/>
    <property type="match status" value="1"/>
</dbReference>
<sequence>MTVEEISQAHASTETGISTMSEQPFYHPLDIRKGRPGHTDVKRIMVDDGSGACIIRPRVLSQMRLEDKIVPCCITPTGIPKDVTTYKLNVDPLYPPVRQVRRKFNVAINEAVSKEVDKLLTNGSIRESKYPRWVANVVMVKKKNGKWQMARVLEFLGRLLRLQPNPHGGRGPGEDYFHHPSRNILLSSHSIWIKERGGDLSKIGDQNVQGPTRQNYRSLHKRHVGQIEKEGGSHRPPERSLRNTKAIRYEAEPEKCAFDVTSSKLLGLLVSQRGIEVNPDQIKSIEGISEVLTIKKQVQKLVGRIATLSRFNSRSSDRCRKLFNMIKKDNRLQWNAECIQALRELNAYLSSPPLLAKVEPGEHLLIYLAVSEVMVSAVLVREDKDTQSPIYYFSKTLIDAETIYPHLEKLALALVVASRKLRPYFQWHPISVVLANFIADFSTKIIAKVEKEISHTSYGISGLWVLYTDSASNASGSGLGLVLEVPIAEVIRQSIWCPDMTNNEAEYEAVIAGLKLALKYRA</sequence>
<evidence type="ECO:0000259" key="2">
    <source>
        <dbReference type="PROSITE" id="PS50879"/>
    </source>
</evidence>
<gene>
    <name evidence="4" type="primary">LOC104214401</name>
</gene>
<feature type="domain" description="RNase H type-1" evidence="2">
    <location>
        <begin position="460"/>
        <end position="522"/>
    </location>
</feature>
<protein>
    <submittedName>
        <fullName evidence="4">Uncharacterized protein LOC104214401</fullName>
    </submittedName>
</protein>
<reference evidence="4" key="2">
    <citation type="submission" date="2025-08" db="UniProtKB">
        <authorList>
            <consortium name="RefSeq"/>
        </authorList>
    </citation>
    <scope>IDENTIFICATION</scope>
    <source>
        <tissue evidence="4">Leaf</tissue>
    </source>
</reference>
<dbReference type="Pfam" id="PF17919">
    <property type="entry name" value="RT_RNaseH_2"/>
    <property type="match status" value="1"/>
</dbReference>
<dbReference type="InterPro" id="IPR043128">
    <property type="entry name" value="Rev_trsase/Diguanyl_cyclase"/>
</dbReference>
<dbReference type="PROSITE" id="PS50879">
    <property type="entry name" value="RNASE_H_1"/>
    <property type="match status" value="1"/>
</dbReference>
<dbReference type="GO" id="GO:0004523">
    <property type="term" value="F:RNA-DNA hybrid ribonuclease activity"/>
    <property type="evidence" value="ECO:0007669"/>
    <property type="project" value="InterPro"/>
</dbReference>
<name>A0A1U7V297_NICSY</name>
<feature type="compositionally biased region" description="Polar residues" evidence="1">
    <location>
        <begin position="9"/>
        <end position="22"/>
    </location>
</feature>
<dbReference type="SUPFAM" id="SSF53098">
    <property type="entry name" value="Ribonuclease H-like"/>
    <property type="match status" value="1"/>
</dbReference>
<dbReference type="AlphaFoldDB" id="A0A1U7V297"/>
<dbReference type="InterPro" id="IPR036397">
    <property type="entry name" value="RNaseH_sf"/>
</dbReference>
<evidence type="ECO:0000256" key="1">
    <source>
        <dbReference type="SAM" id="MobiDB-lite"/>
    </source>
</evidence>
<dbReference type="PANTHER" id="PTHR48475">
    <property type="entry name" value="RIBONUCLEASE H"/>
    <property type="match status" value="1"/>
</dbReference>
<keyword evidence="3" id="KW-1185">Reference proteome</keyword>
<evidence type="ECO:0000313" key="3">
    <source>
        <dbReference type="Proteomes" id="UP000189701"/>
    </source>
</evidence>
<dbReference type="InterPro" id="IPR002156">
    <property type="entry name" value="RNaseH_domain"/>
</dbReference>
<dbReference type="InterPro" id="IPR043502">
    <property type="entry name" value="DNA/RNA_pol_sf"/>
</dbReference>
<dbReference type="RefSeq" id="XP_009762362.1">
    <property type="nucleotide sequence ID" value="XM_009764060.1"/>
</dbReference>
<dbReference type="InterPro" id="IPR012337">
    <property type="entry name" value="RNaseH-like_sf"/>
</dbReference>
<dbReference type="Gene3D" id="3.30.70.270">
    <property type="match status" value="1"/>
</dbReference>
<dbReference type="SUPFAM" id="SSF56672">
    <property type="entry name" value="DNA/RNA polymerases"/>
    <property type="match status" value="2"/>
</dbReference>